<dbReference type="Proteomes" id="UP001189429">
    <property type="component" value="Unassembled WGS sequence"/>
</dbReference>
<evidence type="ECO:0000313" key="7">
    <source>
        <dbReference type="EMBL" id="CAK0892248.1"/>
    </source>
</evidence>
<gene>
    <name evidence="7" type="ORF">PCOR1329_LOCUS71959</name>
</gene>
<protein>
    <recommendedName>
        <fullName evidence="6">Protein kinase domain-containing protein</fullName>
    </recommendedName>
</protein>
<dbReference type="EMBL" id="CAUYUJ010019585">
    <property type="protein sequence ID" value="CAK0892248.1"/>
    <property type="molecule type" value="Genomic_DNA"/>
</dbReference>
<dbReference type="SMART" id="SM00220">
    <property type="entry name" value="S_TKc"/>
    <property type="match status" value="1"/>
</dbReference>
<keyword evidence="2" id="KW-0808">Transferase</keyword>
<reference evidence="7" key="1">
    <citation type="submission" date="2023-10" db="EMBL/GenBank/DDBJ databases">
        <authorList>
            <person name="Chen Y."/>
            <person name="Shah S."/>
            <person name="Dougan E. K."/>
            <person name="Thang M."/>
            <person name="Chan C."/>
        </authorList>
    </citation>
    <scope>NUCLEOTIDE SEQUENCE [LARGE SCALE GENOMIC DNA]</scope>
</reference>
<evidence type="ECO:0000256" key="4">
    <source>
        <dbReference type="ARBA" id="ARBA00022777"/>
    </source>
</evidence>
<dbReference type="PANTHER" id="PTHR24353">
    <property type="entry name" value="CYCLIC NUCLEOTIDE-DEPENDENT PROTEIN KINASE"/>
    <property type="match status" value="1"/>
</dbReference>
<comment type="caution">
    <text evidence="7">The sequence shown here is derived from an EMBL/GenBank/DDBJ whole genome shotgun (WGS) entry which is preliminary data.</text>
</comment>
<keyword evidence="5" id="KW-0067">ATP-binding</keyword>
<dbReference type="SUPFAM" id="SSF56112">
    <property type="entry name" value="Protein kinase-like (PK-like)"/>
    <property type="match status" value="1"/>
</dbReference>
<organism evidence="7 8">
    <name type="scientific">Prorocentrum cordatum</name>
    <dbReference type="NCBI Taxonomy" id="2364126"/>
    <lineage>
        <taxon>Eukaryota</taxon>
        <taxon>Sar</taxon>
        <taxon>Alveolata</taxon>
        <taxon>Dinophyceae</taxon>
        <taxon>Prorocentrales</taxon>
        <taxon>Prorocentraceae</taxon>
        <taxon>Prorocentrum</taxon>
    </lineage>
</organism>
<feature type="non-terminal residue" evidence="7">
    <location>
        <position position="1"/>
    </location>
</feature>
<feature type="domain" description="Protein kinase" evidence="6">
    <location>
        <begin position="1"/>
        <end position="259"/>
    </location>
</feature>
<dbReference type="Pfam" id="PF00069">
    <property type="entry name" value="Pkinase"/>
    <property type="match status" value="1"/>
</dbReference>
<evidence type="ECO:0000256" key="5">
    <source>
        <dbReference type="ARBA" id="ARBA00022840"/>
    </source>
</evidence>
<dbReference type="Gene3D" id="3.30.200.20">
    <property type="entry name" value="Phosphorylase Kinase, domain 1"/>
    <property type="match status" value="1"/>
</dbReference>
<keyword evidence="3" id="KW-0547">Nucleotide-binding</keyword>
<dbReference type="Gene3D" id="1.10.510.10">
    <property type="entry name" value="Transferase(Phosphotransferase) domain 1"/>
    <property type="match status" value="1"/>
</dbReference>
<accession>A0ABN9X3M0</accession>
<dbReference type="InterPro" id="IPR000719">
    <property type="entry name" value="Prot_kinase_dom"/>
</dbReference>
<keyword evidence="1" id="KW-0723">Serine/threonine-protein kinase</keyword>
<name>A0ABN9X3M0_9DINO</name>
<dbReference type="InterPro" id="IPR011009">
    <property type="entry name" value="Kinase-like_dom_sf"/>
</dbReference>
<evidence type="ECO:0000256" key="3">
    <source>
        <dbReference type="ARBA" id="ARBA00022741"/>
    </source>
</evidence>
<dbReference type="PANTHER" id="PTHR24353:SF37">
    <property type="entry name" value="CAMP-DEPENDENT PROTEIN KINASE CATALYTIC SUBUNIT PRKX"/>
    <property type="match status" value="1"/>
</dbReference>
<evidence type="ECO:0000313" key="8">
    <source>
        <dbReference type="Proteomes" id="UP001189429"/>
    </source>
</evidence>
<keyword evidence="8" id="KW-1185">Reference proteome</keyword>
<sequence length="330" mass="37057">GFGSVRLVEHAKTGQRYALKRVPKRRGKKVEELVVRECDLLAEMDHPFILKLVKNFDTASSIYILTELLTGGELFAALERLKRVLTREEAQFYAGSLVLVLDYLGDRRIVFRDLKPENVMLDGQGYIKLIDFGTAKKLAKDEGRTFTKIGSCQFMAPEVPLGRGYGTEVDIWSLGIMLFEFVCGYLPFGRELDNSSEVEIYRSAQEDNLTFPQFYKDSDGKHLMRGLLRKDPKSRLGTGLDGFQVSSGVLRLGSASSFVPPTRPHLVLADVLCSMSPSLCPCHALRCWVLPSHWRFLPPPHVVYPPHTHELYPASCVEPSHRASAAAQQE</sequence>
<evidence type="ECO:0000259" key="6">
    <source>
        <dbReference type="PROSITE" id="PS50011"/>
    </source>
</evidence>
<evidence type="ECO:0000256" key="1">
    <source>
        <dbReference type="ARBA" id="ARBA00022527"/>
    </source>
</evidence>
<keyword evidence="4" id="KW-0418">Kinase</keyword>
<proteinExistence type="predicted"/>
<dbReference type="PROSITE" id="PS50011">
    <property type="entry name" value="PROTEIN_KINASE_DOM"/>
    <property type="match status" value="1"/>
</dbReference>
<evidence type="ECO:0000256" key="2">
    <source>
        <dbReference type="ARBA" id="ARBA00022679"/>
    </source>
</evidence>